<accession>A0A1A8TRS2</accession>
<feature type="domain" description="Phosphatidic acid phosphatase type 2/haloperoxidase" evidence="5">
    <location>
        <begin position="48"/>
        <end position="162"/>
    </location>
</feature>
<dbReference type="Proteomes" id="UP000092544">
    <property type="component" value="Unassembled WGS sequence"/>
</dbReference>
<feature type="transmembrane region" description="Helical" evidence="4">
    <location>
        <begin position="177"/>
        <end position="195"/>
    </location>
</feature>
<dbReference type="PANTHER" id="PTHR14969:SF13">
    <property type="entry name" value="AT30094P"/>
    <property type="match status" value="1"/>
</dbReference>
<evidence type="ECO:0000256" key="1">
    <source>
        <dbReference type="ARBA" id="ARBA00012374"/>
    </source>
</evidence>
<dbReference type="STRING" id="1792290.MSP8886_03435"/>
<dbReference type="SMART" id="SM00014">
    <property type="entry name" value="acidPPc"/>
    <property type="match status" value="1"/>
</dbReference>
<comment type="catalytic activity">
    <reaction evidence="3">
        <text>di-trans,octa-cis-undecaprenyl diphosphate + H2O = di-trans,octa-cis-undecaprenyl phosphate + phosphate + H(+)</text>
        <dbReference type="Rhea" id="RHEA:28094"/>
        <dbReference type="ChEBI" id="CHEBI:15377"/>
        <dbReference type="ChEBI" id="CHEBI:15378"/>
        <dbReference type="ChEBI" id="CHEBI:43474"/>
        <dbReference type="ChEBI" id="CHEBI:58405"/>
        <dbReference type="ChEBI" id="CHEBI:60392"/>
        <dbReference type="EC" id="3.6.1.27"/>
    </reaction>
</comment>
<keyword evidence="4" id="KW-0472">Membrane</keyword>
<dbReference type="EC" id="3.6.1.27" evidence="1"/>
<feature type="transmembrane region" description="Helical" evidence="4">
    <location>
        <begin position="201"/>
        <end position="220"/>
    </location>
</feature>
<evidence type="ECO:0000259" key="5">
    <source>
        <dbReference type="SMART" id="SM00014"/>
    </source>
</evidence>
<keyword evidence="7" id="KW-1185">Reference proteome</keyword>
<dbReference type="SUPFAM" id="SSF48317">
    <property type="entry name" value="Acid phosphatase/Vanadium-dependent haloperoxidase"/>
    <property type="match status" value="1"/>
</dbReference>
<dbReference type="Gene3D" id="1.20.144.10">
    <property type="entry name" value="Phosphatidic acid phosphatase type 2/haloperoxidase"/>
    <property type="match status" value="1"/>
</dbReference>
<protein>
    <recommendedName>
        <fullName evidence="1">undecaprenyl-diphosphate phosphatase</fullName>
        <ecNumber evidence="1">3.6.1.27</ecNumber>
    </recommendedName>
    <alternativeName>
        <fullName evidence="2">Undecaprenyl pyrophosphate phosphatase</fullName>
    </alternativeName>
</protein>
<name>A0A1A8TRS2_9GAMM</name>
<dbReference type="AlphaFoldDB" id="A0A1A8TRS2"/>
<proteinExistence type="predicted"/>
<evidence type="ECO:0000313" key="6">
    <source>
        <dbReference type="EMBL" id="SBS35642.1"/>
    </source>
</evidence>
<organism evidence="6 7">
    <name type="scientific">Marinomonas spartinae</name>
    <dbReference type="NCBI Taxonomy" id="1792290"/>
    <lineage>
        <taxon>Bacteria</taxon>
        <taxon>Pseudomonadati</taxon>
        <taxon>Pseudomonadota</taxon>
        <taxon>Gammaproteobacteria</taxon>
        <taxon>Oceanospirillales</taxon>
        <taxon>Oceanospirillaceae</taxon>
        <taxon>Marinomonas</taxon>
    </lineage>
</organism>
<dbReference type="InterPro" id="IPR000326">
    <property type="entry name" value="PAP2/HPO"/>
</dbReference>
<keyword evidence="4" id="KW-1133">Transmembrane helix</keyword>
<keyword evidence="4" id="KW-0812">Transmembrane</keyword>
<evidence type="ECO:0000256" key="3">
    <source>
        <dbReference type="ARBA" id="ARBA00047594"/>
    </source>
</evidence>
<reference evidence="6 7" key="1">
    <citation type="submission" date="2016-06" db="EMBL/GenBank/DDBJ databases">
        <authorList>
            <person name="Kjaerup R.B."/>
            <person name="Dalgaard T.S."/>
            <person name="Juul-Madsen H.R."/>
        </authorList>
    </citation>
    <scope>NUCLEOTIDE SEQUENCE [LARGE SCALE GENOMIC DNA]</scope>
    <source>
        <strain evidence="6 7">CECT 8886</strain>
    </source>
</reference>
<feature type="transmembrane region" description="Helical" evidence="4">
    <location>
        <begin position="22"/>
        <end position="45"/>
    </location>
</feature>
<dbReference type="PANTHER" id="PTHR14969">
    <property type="entry name" value="SPHINGOSINE-1-PHOSPHATE PHOSPHOHYDROLASE"/>
    <property type="match status" value="1"/>
</dbReference>
<feature type="transmembrane region" description="Helical" evidence="4">
    <location>
        <begin position="52"/>
        <end position="71"/>
    </location>
</feature>
<sequence length="230" mass="25337">MGGYHSSFTTINSLGSIFPDSLWSSITLLGDTQVAIALLLFVVYVHPKLLSATIIAIIPTTLITHSMKAFFSMERPGSALPEGSFHLIGKLLHSNSFPSGHSATAGVIATFFLVIAKNTQQRLAIVCVLLLIMFSRVMVGAHWPIDVLVGGAIGLLCGLTCYKLAKHYHFCKSALSQWIAMIIPLYCVFTLPFHNGGYPQGHFEVTLIIAIALLFYLNQLRNQWLINKRY</sequence>
<dbReference type="EMBL" id="FLOB01000010">
    <property type="protein sequence ID" value="SBS35642.1"/>
    <property type="molecule type" value="Genomic_DNA"/>
</dbReference>
<feature type="transmembrane region" description="Helical" evidence="4">
    <location>
        <begin position="147"/>
        <end position="165"/>
    </location>
</feature>
<evidence type="ECO:0000313" key="7">
    <source>
        <dbReference type="Proteomes" id="UP000092544"/>
    </source>
</evidence>
<evidence type="ECO:0000256" key="2">
    <source>
        <dbReference type="ARBA" id="ARBA00032707"/>
    </source>
</evidence>
<feature type="transmembrane region" description="Helical" evidence="4">
    <location>
        <begin position="123"/>
        <end position="141"/>
    </location>
</feature>
<dbReference type="GO" id="GO:0050380">
    <property type="term" value="F:undecaprenyl-diphosphatase activity"/>
    <property type="evidence" value="ECO:0007669"/>
    <property type="project" value="UniProtKB-EC"/>
</dbReference>
<gene>
    <name evidence="6" type="ORF">MSP8886_03435</name>
</gene>
<dbReference type="Pfam" id="PF01569">
    <property type="entry name" value="PAP2"/>
    <property type="match status" value="1"/>
</dbReference>
<dbReference type="InterPro" id="IPR036938">
    <property type="entry name" value="PAP2/HPO_sf"/>
</dbReference>
<feature type="transmembrane region" description="Helical" evidence="4">
    <location>
        <begin position="99"/>
        <end position="116"/>
    </location>
</feature>
<evidence type="ECO:0000256" key="4">
    <source>
        <dbReference type="SAM" id="Phobius"/>
    </source>
</evidence>